<proteinExistence type="predicted"/>
<dbReference type="EMBL" id="UGQT01000001">
    <property type="protein sequence ID" value="STZ59666.1"/>
    <property type="molecule type" value="Genomic_DNA"/>
</dbReference>
<accession>A0A378TJD1</accession>
<evidence type="ECO:0000313" key="3">
    <source>
        <dbReference type="EMBL" id="STZ59666.1"/>
    </source>
</evidence>
<evidence type="ECO:0000256" key="1">
    <source>
        <dbReference type="SAM" id="Coils"/>
    </source>
</evidence>
<keyword evidence="3" id="KW-0378">Hydrolase</keyword>
<organism evidence="3 4">
    <name type="scientific">Mycolicibacterium tokaiense</name>
    <dbReference type="NCBI Taxonomy" id="39695"/>
    <lineage>
        <taxon>Bacteria</taxon>
        <taxon>Bacillati</taxon>
        <taxon>Actinomycetota</taxon>
        <taxon>Actinomycetes</taxon>
        <taxon>Mycobacteriales</taxon>
        <taxon>Mycobacteriaceae</taxon>
        <taxon>Mycolicibacterium</taxon>
    </lineage>
</organism>
<dbReference type="InterPro" id="IPR010427">
    <property type="entry name" value="DUF1023"/>
</dbReference>
<dbReference type="Pfam" id="PF06259">
    <property type="entry name" value="Abhydrolase_8"/>
    <property type="match status" value="1"/>
</dbReference>
<keyword evidence="1" id="KW-0175">Coiled coil</keyword>
<gene>
    <name evidence="3" type="ORF">NCTC10821_03204</name>
</gene>
<keyword evidence="4" id="KW-1185">Reference proteome</keyword>
<feature type="domain" description="DUF1023" evidence="2">
    <location>
        <begin position="315"/>
        <end position="483"/>
    </location>
</feature>
<sequence>MTLTFADIERWDAGDVREVFHAASSRAQAVQDAADGLAELPAFTTWGGEAAEAAKEAIGKTRADLDAHGQEALAVANAARSAADEIDRIKSELATLKADAAALGMEIDPVTGQVVAGPGVSGHPMEVLLKQQQLQPRVDKLIAEANQVDMALANAIDMAGGDTPIPASPHTNDPEIQAALNQPMPEDPREFNELWDKLNKEQRDWLFEQDPGIGNHPGMPWGGGAENPGKDFYNRQHLESLTADAQADIDRLTAAHPEWARDPALLSMPGYPPPGWETWRQQWDKAHHALNGYKSVNSALQSPDGVPRLLGVIDDQGHAAVSIGNPDTASRTATLVPGTGQDLTAFEGASFKSAAMYDAAIRADRSLSGELAVMTWMGYDRPMTLMEAGSADYARNGAGALDAYMAGLEVTHVGPQAVDTVIGHSYGSTLVGAAGADGHHLAAENVIAVGSPGILVNHASELSLDAGGNVYAMRADNDIIELVSGAVLGLNPTWDGFGAVELAAAPGPTWGPEFLGLPSVAAHSSYWDPGNPALLNMGAVIAGQTPPQIVPNG</sequence>
<dbReference type="OrthoDB" id="5969911at2"/>
<dbReference type="AlphaFoldDB" id="A0A378TJD1"/>
<name>A0A378TJD1_9MYCO</name>
<protein>
    <submittedName>
        <fullName evidence="3">Alpha/beta hydrolase of uncharacterized function (DUF1023)</fullName>
    </submittedName>
</protein>
<dbReference type="GO" id="GO:0016787">
    <property type="term" value="F:hydrolase activity"/>
    <property type="evidence" value="ECO:0007669"/>
    <property type="project" value="UniProtKB-KW"/>
</dbReference>
<evidence type="ECO:0000313" key="4">
    <source>
        <dbReference type="Proteomes" id="UP000254978"/>
    </source>
</evidence>
<reference evidence="3 4" key="1">
    <citation type="submission" date="2018-06" db="EMBL/GenBank/DDBJ databases">
        <authorList>
            <consortium name="Pathogen Informatics"/>
            <person name="Doyle S."/>
        </authorList>
    </citation>
    <scope>NUCLEOTIDE SEQUENCE [LARGE SCALE GENOMIC DNA]</scope>
    <source>
        <strain evidence="3 4">NCTC10821</strain>
    </source>
</reference>
<feature type="coiled-coil region" evidence="1">
    <location>
        <begin position="79"/>
        <end position="106"/>
    </location>
</feature>
<dbReference type="Proteomes" id="UP000254978">
    <property type="component" value="Unassembled WGS sequence"/>
</dbReference>
<dbReference type="RefSeq" id="WP_115279091.1">
    <property type="nucleotide sequence ID" value="NZ_AP022600.1"/>
</dbReference>
<evidence type="ECO:0000259" key="2">
    <source>
        <dbReference type="Pfam" id="PF06259"/>
    </source>
</evidence>